<organism evidence="3 4">
    <name type="scientific">Priapulus caudatus</name>
    <name type="common">Priapulid worm</name>
    <dbReference type="NCBI Taxonomy" id="37621"/>
    <lineage>
        <taxon>Eukaryota</taxon>
        <taxon>Metazoa</taxon>
        <taxon>Ecdysozoa</taxon>
        <taxon>Scalidophora</taxon>
        <taxon>Priapulida</taxon>
        <taxon>Priapulimorpha</taxon>
        <taxon>Priapulimorphida</taxon>
        <taxon>Priapulidae</taxon>
        <taxon>Priapulus</taxon>
    </lineage>
</organism>
<keyword evidence="1" id="KW-0175">Coiled coil</keyword>
<feature type="region of interest" description="Disordered" evidence="2">
    <location>
        <begin position="1"/>
        <end position="80"/>
    </location>
</feature>
<dbReference type="Proteomes" id="UP000695022">
    <property type="component" value="Unplaced"/>
</dbReference>
<evidence type="ECO:0000313" key="3">
    <source>
        <dbReference type="Proteomes" id="UP000695022"/>
    </source>
</evidence>
<dbReference type="PANTHER" id="PTHR48190:SF2">
    <property type="entry name" value="PROGRAMMED CELL DEATH PROTEIN 7"/>
    <property type="match status" value="1"/>
</dbReference>
<keyword evidence="3" id="KW-1185">Reference proteome</keyword>
<evidence type="ECO:0000256" key="1">
    <source>
        <dbReference type="SAM" id="Coils"/>
    </source>
</evidence>
<gene>
    <name evidence="4" type="primary">LOC106808147</name>
</gene>
<accession>A0ABM1E1Z5</accession>
<feature type="coiled-coil region" evidence="1">
    <location>
        <begin position="387"/>
        <end position="414"/>
    </location>
</feature>
<dbReference type="InterPro" id="IPR052831">
    <property type="entry name" value="Apoptosis_promoter"/>
</dbReference>
<dbReference type="InterPro" id="IPR031974">
    <property type="entry name" value="PDCD7"/>
</dbReference>
<proteinExistence type="predicted"/>
<protein>
    <submittedName>
        <fullName evidence="4">Programmed cell death protein 7-like</fullName>
    </submittedName>
</protein>
<name>A0ABM1E1Z5_PRICU</name>
<dbReference type="GeneID" id="106808147"/>
<dbReference type="RefSeq" id="XP_014666216.1">
    <property type="nucleotide sequence ID" value="XM_014810730.1"/>
</dbReference>
<dbReference type="SUPFAM" id="SSF101447">
    <property type="entry name" value="Formin homology 2 domain (FH2 domain)"/>
    <property type="match status" value="1"/>
</dbReference>
<feature type="compositionally biased region" description="Pro residues" evidence="2">
    <location>
        <begin position="52"/>
        <end position="63"/>
    </location>
</feature>
<evidence type="ECO:0000256" key="2">
    <source>
        <dbReference type="SAM" id="MobiDB-lite"/>
    </source>
</evidence>
<reference evidence="4" key="1">
    <citation type="submission" date="2025-08" db="UniProtKB">
        <authorList>
            <consortium name="RefSeq"/>
        </authorList>
    </citation>
    <scope>IDENTIFICATION</scope>
</reference>
<sequence>MDGFHQYYSSDSSSPLLQNRHPPPFQGNFQPLVITGHQAAYPPPQYNQTYNYPPPPPPPPPHGCPHATDHQQQQMAPQQFPPQSFPLAHSHTHSINGNQMMRYESGQNWVSAGSVQGCTTPQISQGIRFRSQSCQKPIESTAFGETRLESKGVEDKLWVKEWLNRHKLEPKEQQKKAEPETWNLRNLLQQMDTYITVIKEKENSLTENIKNIDFSWEKEHTETLALQQKLESLKKSLQDDSIIVKAVKKIHKKEMRRRKLRERKKAMHLQKENQSRELHEQIDAWQNAIIQKNAEEKQEAQLKKEADETLSEVRKKLADVDRWLHLLAALEQLRQLRKEAAFRKGLKPPEETDEKFTERVAQMRKVIAGQRAVYEAEERTLQVMLDVEQEETKIKEKERQAQRVGQQMQMKRDEICESLFGVPEYKLNEVTFNDEYYSQAFRNIECFLNVRSQWDAFLVPENEGATLPHSWVMSAPPCDTVWSSAVDGDG</sequence>
<evidence type="ECO:0000313" key="4">
    <source>
        <dbReference type="RefSeq" id="XP_014666216.1"/>
    </source>
</evidence>
<dbReference type="PANTHER" id="PTHR48190">
    <property type="entry name" value="PROGRAMMED CELL DEATH PROTEIN 7"/>
    <property type="match status" value="1"/>
</dbReference>
<feature type="coiled-coil region" evidence="1">
    <location>
        <begin position="243"/>
        <end position="312"/>
    </location>
</feature>
<dbReference type="Pfam" id="PF16021">
    <property type="entry name" value="PDCD7"/>
    <property type="match status" value="1"/>
</dbReference>
<feature type="compositionally biased region" description="Polar residues" evidence="2">
    <location>
        <begin position="7"/>
        <end position="17"/>
    </location>
</feature>